<keyword evidence="3 6" id="KW-0547">Nucleotide-binding</keyword>
<reference evidence="7 8" key="1">
    <citation type="journal article" date="2009" name="Stand. Genomic Sci.">
        <title>Complete genome sequence of Thermanaerovibrio acidaminovorans type strain (Su883).</title>
        <authorList>
            <person name="Chovatia M."/>
            <person name="Sikorski J."/>
            <person name="Schroder M."/>
            <person name="Lapidus A."/>
            <person name="Nolan M."/>
            <person name="Tice H."/>
            <person name="Glavina Del Rio T."/>
            <person name="Copeland A."/>
            <person name="Cheng J.F."/>
            <person name="Lucas S."/>
            <person name="Chen F."/>
            <person name="Bruce D."/>
            <person name="Goodwin L."/>
            <person name="Pitluck S."/>
            <person name="Ivanova N."/>
            <person name="Mavromatis K."/>
            <person name="Ovchinnikova G."/>
            <person name="Pati A."/>
            <person name="Chen A."/>
            <person name="Palaniappan K."/>
            <person name="Land M."/>
            <person name="Hauser L."/>
            <person name="Chang Y.J."/>
            <person name="Jeffries C.D."/>
            <person name="Chain P."/>
            <person name="Saunders E."/>
            <person name="Detter J.C."/>
            <person name="Brettin T."/>
            <person name="Rohde M."/>
            <person name="Goker M."/>
            <person name="Spring S."/>
            <person name="Bristow J."/>
            <person name="Markowitz V."/>
            <person name="Hugenholtz P."/>
            <person name="Kyrpides N.C."/>
            <person name="Klenk H.P."/>
            <person name="Eisen J.A."/>
        </authorList>
    </citation>
    <scope>NUCLEOTIDE SEQUENCE [LARGE SCALE GENOMIC DNA]</scope>
    <source>
        <strain evidence="8">ATCC 49978 / DSM 6589 / Su883</strain>
    </source>
</reference>
<dbReference type="GO" id="GO:0004642">
    <property type="term" value="F:phosphoribosylformylglycinamidine synthase activity"/>
    <property type="evidence" value="ECO:0007669"/>
    <property type="project" value="UniProtKB-UniRule"/>
</dbReference>
<dbReference type="RefSeq" id="WP_012869511.1">
    <property type="nucleotide sequence ID" value="NC_013522.1"/>
</dbReference>
<evidence type="ECO:0000256" key="6">
    <source>
        <dbReference type="HAMAP-Rule" id="MF_01926"/>
    </source>
</evidence>
<evidence type="ECO:0000313" key="8">
    <source>
        <dbReference type="Proteomes" id="UP000002030"/>
    </source>
</evidence>
<dbReference type="EnsemblBacteria" id="ACZ18996">
    <property type="protein sequence ID" value="ACZ18996"/>
    <property type="gene ID" value="Taci_0763"/>
</dbReference>
<comment type="catalytic activity">
    <reaction evidence="6">
        <text>N(2)-formyl-N(1)-(5-phospho-beta-D-ribosyl)glycinamide + L-glutamine + ATP + H2O = 2-formamido-N(1)-(5-O-phospho-beta-D-ribosyl)acetamidine + L-glutamate + ADP + phosphate + H(+)</text>
        <dbReference type="Rhea" id="RHEA:17129"/>
        <dbReference type="ChEBI" id="CHEBI:15377"/>
        <dbReference type="ChEBI" id="CHEBI:15378"/>
        <dbReference type="ChEBI" id="CHEBI:29985"/>
        <dbReference type="ChEBI" id="CHEBI:30616"/>
        <dbReference type="ChEBI" id="CHEBI:43474"/>
        <dbReference type="ChEBI" id="CHEBI:58359"/>
        <dbReference type="ChEBI" id="CHEBI:147286"/>
        <dbReference type="ChEBI" id="CHEBI:147287"/>
        <dbReference type="ChEBI" id="CHEBI:456216"/>
        <dbReference type="EC" id="6.3.5.3"/>
    </reaction>
</comment>
<evidence type="ECO:0000256" key="5">
    <source>
        <dbReference type="ARBA" id="ARBA00022840"/>
    </source>
</evidence>
<dbReference type="Gene3D" id="3.30.1280.10">
    <property type="entry name" value="Phosphoribosylformylglycinamidine synthase subunit PurS"/>
    <property type="match status" value="1"/>
</dbReference>
<sequence length="85" mass="9434">MNYQISALIFPKRGVLDTQGRAVMGTLVEMGFRSVRDVSVGRFVRLSIEAEDQASALSTARRICQELLANELIEDFSLKEGDLSL</sequence>
<dbReference type="InterPro" id="IPR036604">
    <property type="entry name" value="PurS-like_sf"/>
</dbReference>
<comment type="function">
    <text evidence="6">Part of the phosphoribosylformylglycinamidine synthase complex involved in the purines biosynthetic pathway. Catalyzes the ATP-dependent conversion of formylglycinamide ribonucleotide (FGAR) and glutamine to yield formylglycinamidine ribonucleotide (FGAM) and glutamate. The FGAM synthase complex is composed of three subunits. PurQ produces an ammonia molecule by converting glutamine to glutamate. PurL transfers the ammonia molecule to FGAR to form FGAM in an ATP-dependent manner. PurS interacts with PurQ and PurL and is thought to assist in the transfer of the ammonia molecule from PurQ to PurL.</text>
</comment>
<dbReference type="STRING" id="525903.Taci_0763"/>
<dbReference type="HOGENOM" id="CLU_164833_3_0_0"/>
<dbReference type="KEGG" id="tai:Taci_0763"/>
<dbReference type="PANTHER" id="PTHR34696">
    <property type="entry name" value="PHOSPHORIBOSYLFORMYLGLYCINAMIDINE SYNTHASE SUBUNIT PURS"/>
    <property type="match status" value="1"/>
</dbReference>
<comment type="similarity">
    <text evidence="6">Belongs to the PurS family.</text>
</comment>
<dbReference type="HAMAP" id="MF_01926">
    <property type="entry name" value="PurS"/>
    <property type="match status" value="1"/>
</dbReference>
<dbReference type="AlphaFoldDB" id="D1B9P3"/>
<dbReference type="InterPro" id="IPR003850">
    <property type="entry name" value="PurS"/>
</dbReference>
<keyword evidence="4 6" id="KW-0658">Purine biosynthesis</keyword>
<dbReference type="GO" id="GO:0005737">
    <property type="term" value="C:cytoplasm"/>
    <property type="evidence" value="ECO:0007669"/>
    <property type="project" value="UniProtKB-SubCell"/>
</dbReference>
<evidence type="ECO:0000256" key="3">
    <source>
        <dbReference type="ARBA" id="ARBA00022741"/>
    </source>
</evidence>
<proteinExistence type="inferred from homology"/>
<organism evidence="7 8">
    <name type="scientific">Thermanaerovibrio acidaminovorans (strain ATCC 49978 / DSM 6589 / Su883)</name>
    <name type="common">Selenomonas acidaminovorans</name>
    <dbReference type="NCBI Taxonomy" id="525903"/>
    <lineage>
        <taxon>Bacteria</taxon>
        <taxon>Thermotogati</taxon>
        <taxon>Synergistota</taxon>
        <taxon>Synergistia</taxon>
        <taxon>Synergistales</taxon>
        <taxon>Synergistaceae</taxon>
        <taxon>Thermanaerovibrio</taxon>
    </lineage>
</organism>
<accession>D1B9P3</accession>
<keyword evidence="2 6" id="KW-0436">Ligase</keyword>
<dbReference type="PANTHER" id="PTHR34696:SF1">
    <property type="entry name" value="PHOSPHORIBOSYLFORMYLGLYCINAMIDINE SYNTHASE SUBUNIT PURS"/>
    <property type="match status" value="1"/>
</dbReference>
<comment type="subcellular location">
    <subcellularLocation>
        <location evidence="6">Cytoplasm</location>
    </subcellularLocation>
</comment>
<dbReference type="Pfam" id="PF02700">
    <property type="entry name" value="PurS"/>
    <property type="match status" value="1"/>
</dbReference>
<dbReference type="SUPFAM" id="SSF82697">
    <property type="entry name" value="PurS-like"/>
    <property type="match status" value="1"/>
</dbReference>
<dbReference type="GO" id="GO:0005524">
    <property type="term" value="F:ATP binding"/>
    <property type="evidence" value="ECO:0007669"/>
    <property type="project" value="UniProtKB-UniRule"/>
</dbReference>
<comment type="pathway">
    <text evidence="6">Purine metabolism; IMP biosynthesis via de novo pathway; 5-amino-1-(5-phospho-D-ribosyl)imidazole from N(2)-formyl-N(1)-(5-phospho-D-ribosyl)glycinamide: step 1/2.</text>
</comment>
<keyword evidence="1 6" id="KW-0963">Cytoplasm</keyword>
<gene>
    <name evidence="6" type="primary">purS</name>
    <name evidence="7" type="ordered locus">Taci_0763</name>
</gene>
<dbReference type="Proteomes" id="UP000002030">
    <property type="component" value="Chromosome"/>
</dbReference>
<evidence type="ECO:0000256" key="2">
    <source>
        <dbReference type="ARBA" id="ARBA00022598"/>
    </source>
</evidence>
<protein>
    <recommendedName>
        <fullName evidence="6">Phosphoribosylformylglycinamidine synthase subunit PurS</fullName>
        <shortName evidence="6">FGAM synthase</shortName>
        <ecNumber evidence="6">6.3.5.3</ecNumber>
    </recommendedName>
    <alternativeName>
        <fullName evidence="6">Formylglycinamide ribonucleotide amidotransferase subunit III</fullName>
        <shortName evidence="6">FGAR amidotransferase III</shortName>
        <shortName evidence="6">FGAR-AT III</shortName>
    </alternativeName>
    <alternativeName>
        <fullName evidence="6">Phosphoribosylformylglycinamidine synthase subunit III</fullName>
    </alternativeName>
</protein>
<dbReference type="NCBIfam" id="TIGR00302">
    <property type="entry name" value="phosphoribosylformylglycinamidine synthase subunit PurS"/>
    <property type="match status" value="1"/>
</dbReference>
<evidence type="ECO:0000313" key="7">
    <source>
        <dbReference type="EMBL" id="ACZ18996.1"/>
    </source>
</evidence>
<dbReference type="GO" id="GO:0006189">
    <property type="term" value="P:'de novo' IMP biosynthetic process"/>
    <property type="evidence" value="ECO:0007669"/>
    <property type="project" value="UniProtKB-UniRule"/>
</dbReference>
<keyword evidence="5 6" id="KW-0067">ATP-binding</keyword>
<dbReference type="UniPathway" id="UPA00074">
    <property type="reaction ID" value="UER00128"/>
</dbReference>
<dbReference type="eggNOG" id="COG1828">
    <property type="taxonomic scope" value="Bacteria"/>
</dbReference>
<evidence type="ECO:0000256" key="1">
    <source>
        <dbReference type="ARBA" id="ARBA00022490"/>
    </source>
</evidence>
<dbReference type="EC" id="6.3.5.3" evidence="6"/>
<evidence type="ECO:0000256" key="4">
    <source>
        <dbReference type="ARBA" id="ARBA00022755"/>
    </source>
</evidence>
<dbReference type="OrthoDB" id="9799101at2"/>
<comment type="subunit">
    <text evidence="6">Part of the FGAM synthase complex composed of 1 PurL, 1 PurQ and 2 PurS subunits.</text>
</comment>
<dbReference type="EMBL" id="CP001818">
    <property type="protein sequence ID" value="ACZ18996.1"/>
    <property type="molecule type" value="Genomic_DNA"/>
</dbReference>
<name>D1B9P3_THEAS</name>
<keyword evidence="8" id="KW-1185">Reference proteome</keyword>